<keyword evidence="3" id="KW-1185">Reference proteome</keyword>
<evidence type="ECO:0000256" key="1">
    <source>
        <dbReference type="SAM" id="MobiDB-lite"/>
    </source>
</evidence>
<protein>
    <submittedName>
        <fullName evidence="2">Uncharacterized protein</fullName>
    </submittedName>
</protein>
<evidence type="ECO:0000313" key="2">
    <source>
        <dbReference type="EMBL" id="TNN56105.1"/>
    </source>
</evidence>
<organism evidence="2 3">
    <name type="scientific">Liparis tanakae</name>
    <name type="common">Tanaka's snailfish</name>
    <dbReference type="NCBI Taxonomy" id="230148"/>
    <lineage>
        <taxon>Eukaryota</taxon>
        <taxon>Metazoa</taxon>
        <taxon>Chordata</taxon>
        <taxon>Craniata</taxon>
        <taxon>Vertebrata</taxon>
        <taxon>Euteleostomi</taxon>
        <taxon>Actinopterygii</taxon>
        <taxon>Neopterygii</taxon>
        <taxon>Teleostei</taxon>
        <taxon>Neoteleostei</taxon>
        <taxon>Acanthomorphata</taxon>
        <taxon>Eupercaria</taxon>
        <taxon>Perciformes</taxon>
        <taxon>Cottioidei</taxon>
        <taxon>Cottales</taxon>
        <taxon>Liparidae</taxon>
        <taxon>Liparis</taxon>
    </lineage>
</organism>
<dbReference type="EMBL" id="SRLO01000436">
    <property type="protein sequence ID" value="TNN56105.1"/>
    <property type="molecule type" value="Genomic_DNA"/>
</dbReference>
<dbReference type="Proteomes" id="UP000314294">
    <property type="component" value="Unassembled WGS sequence"/>
</dbReference>
<name>A0A4Z2GSL2_9TELE</name>
<accession>A0A4Z2GSL2</accession>
<gene>
    <name evidence="2" type="ORF">EYF80_033655</name>
</gene>
<evidence type="ECO:0000313" key="3">
    <source>
        <dbReference type="Proteomes" id="UP000314294"/>
    </source>
</evidence>
<reference evidence="2 3" key="1">
    <citation type="submission" date="2019-03" db="EMBL/GenBank/DDBJ databases">
        <title>First draft genome of Liparis tanakae, snailfish: a comprehensive survey of snailfish specific genes.</title>
        <authorList>
            <person name="Kim W."/>
            <person name="Song I."/>
            <person name="Jeong J.-H."/>
            <person name="Kim D."/>
            <person name="Kim S."/>
            <person name="Ryu S."/>
            <person name="Song J.Y."/>
            <person name="Lee S.K."/>
        </authorList>
    </citation>
    <scope>NUCLEOTIDE SEQUENCE [LARGE SCALE GENOMIC DNA]</scope>
    <source>
        <tissue evidence="2">Muscle</tissue>
    </source>
</reference>
<feature type="region of interest" description="Disordered" evidence="1">
    <location>
        <begin position="40"/>
        <end position="63"/>
    </location>
</feature>
<proteinExistence type="predicted"/>
<sequence>MAPSSVQSEPTSVMLCWSRYSFGLSRESDPCPAACWPPTATAAAHPSSDGRDTTAKTSKLQQPSASRVLCVGFLPGLSSTSPYFSSASTTAKSAASLVDSKMVLYGMLGFRLSAYILKVPPAGNNETHTVLVMAPV</sequence>
<comment type="caution">
    <text evidence="2">The sequence shown here is derived from an EMBL/GenBank/DDBJ whole genome shotgun (WGS) entry which is preliminary data.</text>
</comment>
<dbReference type="AlphaFoldDB" id="A0A4Z2GSL2"/>